<evidence type="ECO:0000313" key="3">
    <source>
        <dbReference type="Proteomes" id="UP001266357"/>
    </source>
</evidence>
<name>A0ABU2ZYV0_9GAMM</name>
<protein>
    <submittedName>
        <fullName evidence="2">Abortive infection family protein</fullName>
    </submittedName>
</protein>
<dbReference type="InterPro" id="IPR026001">
    <property type="entry name" value="Abi-like_C"/>
</dbReference>
<dbReference type="Pfam" id="PF14355">
    <property type="entry name" value="Abi_C"/>
    <property type="match status" value="1"/>
</dbReference>
<evidence type="ECO:0000259" key="1">
    <source>
        <dbReference type="Pfam" id="PF14355"/>
    </source>
</evidence>
<comment type="caution">
    <text evidence="2">The sequence shown here is derived from an EMBL/GenBank/DDBJ whole genome shotgun (WGS) entry which is preliminary data.</text>
</comment>
<feature type="domain" description="Abortive infection protein-like C-terminal" evidence="1">
    <location>
        <begin position="169"/>
        <end position="244"/>
    </location>
</feature>
<organism evidence="2 3">
    <name type="scientific">Thalassotalea castellviae</name>
    <dbReference type="NCBI Taxonomy" id="3075612"/>
    <lineage>
        <taxon>Bacteria</taxon>
        <taxon>Pseudomonadati</taxon>
        <taxon>Pseudomonadota</taxon>
        <taxon>Gammaproteobacteria</taxon>
        <taxon>Alteromonadales</taxon>
        <taxon>Colwelliaceae</taxon>
        <taxon>Thalassotalea</taxon>
    </lineage>
</organism>
<dbReference type="Proteomes" id="UP001266357">
    <property type="component" value="Unassembled WGS sequence"/>
</dbReference>
<dbReference type="EMBL" id="JAVRIF010000002">
    <property type="protein sequence ID" value="MDT0603098.1"/>
    <property type="molecule type" value="Genomic_DNA"/>
</dbReference>
<dbReference type="RefSeq" id="WP_311578582.1">
    <property type="nucleotide sequence ID" value="NZ_JAVRIF010000002.1"/>
</dbReference>
<reference evidence="2 3" key="1">
    <citation type="submission" date="2023-09" db="EMBL/GenBank/DDBJ databases">
        <authorList>
            <person name="Rey-Velasco X."/>
        </authorList>
    </citation>
    <scope>NUCLEOTIDE SEQUENCE [LARGE SCALE GENOMIC DNA]</scope>
    <source>
        <strain evidence="2 3">W431</strain>
    </source>
</reference>
<evidence type="ECO:0000313" key="2">
    <source>
        <dbReference type="EMBL" id="MDT0603098.1"/>
    </source>
</evidence>
<sequence>MSAEIEFINDDFDRAEYLQSIVLTKATGGEVEEQHYIQMRNHFMGNPNYSELIPRWIRTNRNIDQFWQFIKNKFPTYAERRVFLNEELNPLLEYIETKQTLPPSKSIDAVLSKFDSDGIHFAWQKALERKTQDPEGAITISRTILESVCKHILLAKNIEFNETNIEISDLYRLTAKELNLSPDQHTEKIFKQILGGCSGIINGLGSLRNKHGDAHGSSPRAVKPKPRHAELAVNLAGTMALFLISTYEAIET</sequence>
<accession>A0ABU2ZYV0</accession>
<proteinExistence type="predicted"/>
<keyword evidence="3" id="KW-1185">Reference proteome</keyword>
<gene>
    <name evidence="2" type="ORF">RM573_05780</name>
</gene>